<feature type="domain" description="AAA+ ATPase" evidence="1">
    <location>
        <begin position="42"/>
        <end position="190"/>
    </location>
</feature>
<dbReference type="Pfam" id="PF01471">
    <property type="entry name" value="PG_binding_1"/>
    <property type="match status" value="1"/>
</dbReference>
<dbReference type="OrthoDB" id="9783370at2"/>
<dbReference type="Pfam" id="PF13401">
    <property type="entry name" value="AAA_22"/>
    <property type="match status" value="1"/>
</dbReference>
<dbReference type="EMBL" id="CP042344">
    <property type="protein sequence ID" value="QEA12625.1"/>
    <property type="molecule type" value="Genomic_DNA"/>
</dbReference>
<dbReference type="SMART" id="SM00382">
    <property type="entry name" value="AAA"/>
    <property type="match status" value="1"/>
</dbReference>
<keyword evidence="3" id="KW-1185">Reference proteome</keyword>
<dbReference type="InterPro" id="IPR002477">
    <property type="entry name" value="Peptidoglycan-bd-like"/>
</dbReference>
<dbReference type="RefSeq" id="WP_146912220.1">
    <property type="nucleotide sequence ID" value="NZ_CP042344.1"/>
</dbReference>
<dbReference type="Proteomes" id="UP000321199">
    <property type="component" value="Chromosome"/>
</dbReference>
<dbReference type="AlphaFoldDB" id="A0A5B8RWL5"/>
<dbReference type="InterPro" id="IPR049945">
    <property type="entry name" value="AAA_22"/>
</dbReference>
<dbReference type="InterPro" id="IPR052026">
    <property type="entry name" value="ExeA_AAA_ATPase_DNA-bind"/>
</dbReference>
<dbReference type="InterPro" id="IPR027417">
    <property type="entry name" value="P-loop_NTPase"/>
</dbReference>
<dbReference type="KEGG" id="cof:FOZ74_06040"/>
<dbReference type="InterPro" id="IPR003593">
    <property type="entry name" value="AAA+_ATPase"/>
</dbReference>
<sequence>MYAAYFGLEQLPFSIAPDPRYLFLSERHREALAHLLYGLDGGGGFVLLTGEVGAGKTTVCRGFLQQMPAHCSAAYIFNPKLSAQELLGTVCDEFGVALPANRRGPPTIKQCVDALNAWLLAQHAAGKSCVLVIDEAQSLPSDVLEQLRLLTNLETDEKKLLQIVLIGQPELRALVARPELTQLAQRVIARYHLGALSKGETAQYVAHRMAVAGWQGPLPFAPAALARVHALSGGVPRRINLLCDRALLAAYAGGHKQVDAHTVRAAAREVFDGAAEPVGTRSRWPAAALGLAAGVLLTGAALALSGHWPWGGAAPGATPAAVAAAPAGAQAGAAGAPSVPAADESALWRRLATLWDAELPEGALPCTGPLPGALACWSTTQGDEALLRRLDRPALLRLQGTGAPAGLVLLRTLHEGRAQLLDARGQASERPWSELAAAWSGAAFTLWRSPPGLDAGGVDIAATESGAQWLAAQLDRAGVAGAPALRTRVRQFQRAQGLQSDGLAGPLTLMRLNRALGTDGPRLLAPPAAPGEP</sequence>
<evidence type="ECO:0000313" key="3">
    <source>
        <dbReference type="Proteomes" id="UP000321199"/>
    </source>
</evidence>
<dbReference type="SUPFAM" id="SSF47090">
    <property type="entry name" value="PGBD-like"/>
    <property type="match status" value="1"/>
</dbReference>
<evidence type="ECO:0000259" key="1">
    <source>
        <dbReference type="SMART" id="SM00382"/>
    </source>
</evidence>
<dbReference type="PANTHER" id="PTHR35894">
    <property type="entry name" value="GENERAL SECRETION PATHWAY PROTEIN A-RELATED"/>
    <property type="match status" value="1"/>
</dbReference>
<gene>
    <name evidence="2" type="ORF">FOZ74_06040</name>
</gene>
<dbReference type="InterPro" id="IPR036365">
    <property type="entry name" value="PGBD-like_sf"/>
</dbReference>
<accession>A0A5B8RWL5</accession>
<dbReference type="Gene3D" id="1.10.101.10">
    <property type="entry name" value="PGBD-like superfamily/PGBD"/>
    <property type="match status" value="1"/>
</dbReference>
<protein>
    <submittedName>
        <fullName evidence="2">AAA family ATPase</fullName>
    </submittedName>
</protein>
<dbReference type="SUPFAM" id="SSF52540">
    <property type="entry name" value="P-loop containing nucleoside triphosphate hydrolases"/>
    <property type="match status" value="1"/>
</dbReference>
<dbReference type="PANTHER" id="PTHR35894:SF1">
    <property type="entry name" value="PHOSPHORIBULOKINASE _ URIDINE KINASE FAMILY"/>
    <property type="match status" value="1"/>
</dbReference>
<dbReference type="Gene3D" id="3.90.70.10">
    <property type="entry name" value="Cysteine proteinases"/>
    <property type="match status" value="1"/>
</dbReference>
<reference evidence="2 3" key="1">
    <citation type="submission" date="2019-07" db="EMBL/GenBank/DDBJ databases">
        <title>Complete genome sequence of Comamonas sp. NLF 7-7 isolated from livestock.</title>
        <authorList>
            <person name="Kim D.H."/>
            <person name="Kim J.G."/>
        </authorList>
    </citation>
    <scope>NUCLEOTIDE SEQUENCE [LARGE SCALE GENOMIC DNA]</scope>
    <source>
        <strain evidence="2 3">NLF 7-7</strain>
    </source>
</reference>
<name>A0A5B8RWL5_9BURK</name>
<evidence type="ECO:0000313" key="2">
    <source>
        <dbReference type="EMBL" id="QEA12625.1"/>
    </source>
</evidence>
<proteinExistence type="predicted"/>
<organism evidence="2 3">
    <name type="scientific">Comamonas flocculans</name>
    <dbReference type="NCBI Taxonomy" id="2597701"/>
    <lineage>
        <taxon>Bacteria</taxon>
        <taxon>Pseudomonadati</taxon>
        <taxon>Pseudomonadota</taxon>
        <taxon>Betaproteobacteria</taxon>
        <taxon>Burkholderiales</taxon>
        <taxon>Comamonadaceae</taxon>
        <taxon>Comamonas</taxon>
    </lineage>
</organism>
<dbReference type="GO" id="GO:0016887">
    <property type="term" value="F:ATP hydrolysis activity"/>
    <property type="evidence" value="ECO:0007669"/>
    <property type="project" value="InterPro"/>
</dbReference>
<dbReference type="Gene3D" id="3.40.50.300">
    <property type="entry name" value="P-loop containing nucleotide triphosphate hydrolases"/>
    <property type="match status" value="1"/>
</dbReference>
<dbReference type="InterPro" id="IPR036366">
    <property type="entry name" value="PGBDSf"/>
</dbReference>